<dbReference type="Proteomes" id="UP000005408">
    <property type="component" value="Unassembled WGS sequence"/>
</dbReference>
<feature type="signal peptide" evidence="1">
    <location>
        <begin position="1"/>
        <end position="23"/>
    </location>
</feature>
<dbReference type="AlphaFoldDB" id="K1RM42"/>
<dbReference type="EnsemblMetazoa" id="G35475.5">
    <property type="protein sequence ID" value="G35475.5:cds"/>
    <property type="gene ID" value="G35475"/>
</dbReference>
<dbReference type="EnsemblMetazoa" id="G35475.8">
    <property type="protein sequence ID" value="G35475.8:cds"/>
    <property type="gene ID" value="G35475"/>
</dbReference>
<dbReference type="EnsemblMetazoa" id="G35475.3">
    <property type="protein sequence ID" value="G35475.3:cds"/>
    <property type="gene ID" value="G35475"/>
</dbReference>
<reference evidence="3" key="2">
    <citation type="submission" date="2022-08" db="UniProtKB">
        <authorList>
            <consortium name="EnsemblMetazoa"/>
        </authorList>
    </citation>
    <scope>IDENTIFICATION</scope>
    <source>
        <strain evidence="3">05x7-T-G4-1.051#20</strain>
    </source>
</reference>
<dbReference type="EnsemblMetazoa" id="G35475.1">
    <property type="protein sequence ID" value="G35475.1:cds"/>
    <property type="gene ID" value="G35475"/>
</dbReference>
<dbReference type="HOGENOM" id="CLU_2485519_0_0_1"/>
<dbReference type="EMBL" id="JH823215">
    <property type="protein sequence ID" value="EKC42650.1"/>
    <property type="molecule type" value="Genomic_DNA"/>
</dbReference>
<dbReference type="EnsemblMetazoa" id="G35475.6">
    <property type="protein sequence ID" value="G35475.6:cds"/>
    <property type="gene ID" value="G35475"/>
</dbReference>
<evidence type="ECO:0000313" key="3">
    <source>
        <dbReference type="EnsemblMetazoa" id="G35475.1:cds"/>
    </source>
</evidence>
<reference evidence="2" key="1">
    <citation type="journal article" date="2012" name="Nature">
        <title>The oyster genome reveals stress adaptation and complexity of shell formation.</title>
        <authorList>
            <person name="Zhang G."/>
            <person name="Fang X."/>
            <person name="Guo X."/>
            <person name="Li L."/>
            <person name="Luo R."/>
            <person name="Xu F."/>
            <person name="Yang P."/>
            <person name="Zhang L."/>
            <person name="Wang X."/>
            <person name="Qi H."/>
            <person name="Xiong Z."/>
            <person name="Que H."/>
            <person name="Xie Y."/>
            <person name="Holland P.W."/>
            <person name="Paps J."/>
            <person name="Zhu Y."/>
            <person name="Wu F."/>
            <person name="Chen Y."/>
            <person name="Wang J."/>
            <person name="Peng C."/>
            <person name="Meng J."/>
            <person name="Yang L."/>
            <person name="Liu J."/>
            <person name="Wen B."/>
            <person name="Zhang N."/>
            <person name="Huang Z."/>
            <person name="Zhu Q."/>
            <person name="Feng Y."/>
            <person name="Mount A."/>
            <person name="Hedgecock D."/>
            <person name="Xu Z."/>
            <person name="Liu Y."/>
            <person name="Domazet-Loso T."/>
            <person name="Du Y."/>
            <person name="Sun X."/>
            <person name="Zhang S."/>
            <person name="Liu B."/>
            <person name="Cheng P."/>
            <person name="Jiang X."/>
            <person name="Li J."/>
            <person name="Fan D."/>
            <person name="Wang W."/>
            <person name="Fu W."/>
            <person name="Wang T."/>
            <person name="Wang B."/>
            <person name="Zhang J."/>
            <person name="Peng Z."/>
            <person name="Li Y."/>
            <person name="Li N."/>
            <person name="Wang J."/>
            <person name="Chen M."/>
            <person name="He Y."/>
            <person name="Tan F."/>
            <person name="Song X."/>
            <person name="Zheng Q."/>
            <person name="Huang R."/>
            <person name="Yang H."/>
            <person name="Du X."/>
            <person name="Chen L."/>
            <person name="Yang M."/>
            <person name="Gaffney P.M."/>
            <person name="Wang S."/>
            <person name="Luo L."/>
            <person name="She Z."/>
            <person name="Ming Y."/>
            <person name="Huang W."/>
            <person name="Zhang S."/>
            <person name="Huang B."/>
            <person name="Zhang Y."/>
            <person name="Qu T."/>
            <person name="Ni P."/>
            <person name="Miao G."/>
            <person name="Wang J."/>
            <person name="Wang Q."/>
            <person name="Steinberg C.E."/>
            <person name="Wang H."/>
            <person name="Li N."/>
            <person name="Qian L."/>
            <person name="Zhang G."/>
            <person name="Li Y."/>
            <person name="Yang H."/>
            <person name="Liu X."/>
            <person name="Wang J."/>
            <person name="Yin Y."/>
            <person name="Wang J."/>
        </authorList>
    </citation>
    <scope>NUCLEOTIDE SEQUENCE [LARGE SCALE GENOMIC DNA]</scope>
    <source>
        <strain evidence="2">05x7-T-G4-1.051#20</strain>
    </source>
</reference>
<name>K1RM42_MAGGI</name>
<protein>
    <submittedName>
        <fullName evidence="2 3">Uncharacterized protein</fullName>
    </submittedName>
</protein>
<organism evidence="2">
    <name type="scientific">Magallana gigas</name>
    <name type="common">Pacific oyster</name>
    <name type="synonym">Crassostrea gigas</name>
    <dbReference type="NCBI Taxonomy" id="29159"/>
    <lineage>
        <taxon>Eukaryota</taxon>
        <taxon>Metazoa</taxon>
        <taxon>Spiralia</taxon>
        <taxon>Lophotrochozoa</taxon>
        <taxon>Mollusca</taxon>
        <taxon>Bivalvia</taxon>
        <taxon>Autobranchia</taxon>
        <taxon>Pteriomorphia</taxon>
        <taxon>Ostreida</taxon>
        <taxon>Ostreoidea</taxon>
        <taxon>Ostreidae</taxon>
        <taxon>Magallana</taxon>
    </lineage>
</organism>
<proteinExistence type="predicted"/>
<sequence>MPARFYFCLLTFGILLTVCQVDGNVEDNPSQDSIRSILNRREDVESRMGGIFPVGPLVPRFPGRRPGRRIIAGRLGRETLIEKAILQ</sequence>
<dbReference type="EnsemblMetazoa" id="G35475.4">
    <property type="protein sequence ID" value="G35475.4:cds"/>
    <property type="gene ID" value="G35475"/>
</dbReference>
<evidence type="ECO:0000313" key="4">
    <source>
        <dbReference type="Proteomes" id="UP000005408"/>
    </source>
</evidence>
<gene>
    <name evidence="2" type="ORF">CGI_10013279</name>
</gene>
<dbReference type="EnsemblMetazoa" id="G35475.2">
    <property type="protein sequence ID" value="G35475.2:cds"/>
    <property type="gene ID" value="G35475"/>
</dbReference>
<evidence type="ECO:0000313" key="2">
    <source>
        <dbReference type="EMBL" id="EKC42650.1"/>
    </source>
</evidence>
<keyword evidence="4" id="KW-1185">Reference proteome</keyword>
<keyword evidence="1" id="KW-0732">Signal</keyword>
<accession>K1RM42</accession>
<evidence type="ECO:0000256" key="1">
    <source>
        <dbReference type="SAM" id="SignalP"/>
    </source>
</evidence>
<feature type="chain" id="PRO_5042455733" evidence="1">
    <location>
        <begin position="24"/>
        <end position="87"/>
    </location>
</feature>